<feature type="compositionally biased region" description="Polar residues" evidence="1">
    <location>
        <begin position="23"/>
        <end position="33"/>
    </location>
</feature>
<reference evidence="3" key="1">
    <citation type="submission" date="2021-10" db="EMBL/GenBank/DDBJ databases">
        <title>Novel species in genus Arthrobacter.</title>
        <authorList>
            <person name="Liu Y."/>
        </authorList>
    </citation>
    <scope>NUCLEOTIDE SEQUENCE</scope>
    <source>
        <strain evidence="3">Zg-Y786</strain>
    </source>
</reference>
<organism evidence="3 4">
    <name type="scientific">Arthrobacter gengyunqii</name>
    <dbReference type="NCBI Taxonomy" id="2886940"/>
    <lineage>
        <taxon>Bacteria</taxon>
        <taxon>Bacillati</taxon>
        <taxon>Actinomycetota</taxon>
        <taxon>Actinomycetes</taxon>
        <taxon>Micrococcales</taxon>
        <taxon>Micrococcaceae</taxon>
        <taxon>Arthrobacter</taxon>
    </lineage>
</organism>
<dbReference type="RefSeq" id="WP_227890261.1">
    <property type="nucleotide sequence ID" value="NZ_JAJFZQ010000003.1"/>
</dbReference>
<keyword evidence="4" id="KW-1185">Reference proteome</keyword>
<evidence type="ECO:0000313" key="3">
    <source>
        <dbReference type="EMBL" id="MCC3265457.1"/>
    </source>
</evidence>
<name>A0ABS8GHI4_9MICC</name>
<dbReference type="EMBL" id="JAJFZQ010000003">
    <property type="protein sequence ID" value="MCC3265457.1"/>
    <property type="molecule type" value="Genomic_DNA"/>
</dbReference>
<feature type="region of interest" description="Disordered" evidence="1">
    <location>
        <begin position="1"/>
        <end position="55"/>
    </location>
</feature>
<keyword evidence="2" id="KW-0812">Transmembrane</keyword>
<dbReference type="Proteomes" id="UP001139168">
    <property type="component" value="Unassembled WGS sequence"/>
</dbReference>
<proteinExistence type="predicted"/>
<evidence type="ECO:0000313" key="4">
    <source>
        <dbReference type="Proteomes" id="UP001139168"/>
    </source>
</evidence>
<evidence type="ECO:0000256" key="2">
    <source>
        <dbReference type="SAM" id="Phobius"/>
    </source>
</evidence>
<keyword evidence="2" id="KW-0472">Membrane</keyword>
<accession>A0ABS8GHI4</accession>
<gene>
    <name evidence="3" type="ORF">LJ752_05285</name>
</gene>
<feature type="transmembrane region" description="Helical" evidence="2">
    <location>
        <begin position="60"/>
        <end position="83"/>
    </location>
</feature>
<keyword evidence="2" id="KW-1133">Transmembrane helix</keyword>
<evidence type="ECO:0000256" key="1">
    <source>
        <dbReference type="SAM" id="MobiDB-lite"/>
    </source>
</evidence>
<comment type="caution">
    <text evidence="3">The sequence shown here is derived from an EMBL/GenBank/DDBJ whole genome shotgun (WGS) entry which is preliminary data.</text>
</comment>
<protein>
    <submittedName>
        <fullName evidence="3">Uncharacterized protein</fullName>
    </submittedName>
</protein>
<sequence>MANKRYAGIAAARHMSAARMTDESTSPETTASVTPPRGRVGAPTPTSRPVQSKRYRRQRAAAVTLISLILVSVPALAVLLFVYG</sequence>